<accession>A0A1Y1L5A6</accession>
<dbReference type="InterPro" id="IPR038606">
    <property type="entry name" value="To_sf"/>
</dbReference>
<feature type="chain" id="PRO_5036029807" description="Lipid-binding serum glycoprotein N-terminal domain-containing protein" evidence="1">
    <location>
        <begin position="25"/>
        <end position="304"/>
    </location>
</feature>
<dbReference type="Pfam" id="PF06585">
    <property type="entry name" value="JHBP"/>
    <property type="match status" value="1"/>
</dbReference>
<evidence type="ECO:0000256" key="1">
    <source>
        <dbReference type="SAM" id="SignalP"/>
    </source>
</evidence>
<evidence type="ECO:0000313" key="2">
    <source>
        <dbReference type="EMBL" id="JAV68764.1"/>
    </source>
</evidence>
<dbReference type="InParanoid" id="A0A1Y1L5A6"/>
<organism evidence="2">
    <name type="scientific">Photinus pyralis</name>
    <name type="common">Common eastern firefly</name>
    <name type="synonym">Lampyris pyralis</name>
    <dbReference type="NCBI Taxonomy" id="7054"/>
    <lineage>
        <taxon>Eukaryota</taxon>
        <taxon>Metazoa</taxon>
        <taxon>Ecdysozoa</taxon>
        <taxon>Arthropoda</taxon>
        <taxon>Hexapoda</taxon>
        <taxon>Insecta</taxon>
        <taxon>Pterygota</taxon>
        <taxon>Neoptera</taxon>
        <taxon>Endopterygota</taxon>
        <taxon>Coleoptera</taxon>
        <taxon>Polyphaga</taxon>
        <taxon>Elateriformia</taxon>
        <taxon>Elateroidea</taxon>
        <taxon>Lampyridae</taxon>
        <taxon>Lampyrinae</taxon>
        <taxon>Photinus</taxon>
    </lineage>
</organism>
<dbReference type="PANTHER" id="PTHR11008">
    <property type="entry name" value="PROTEIN TAKEOUT-LIKE PROTEIN"/>
    <property type="match status" value="1"/>
</dbReference>
<name>A0A1Y1L5A6_PHOPY</name>
<dbReference type="OrthoDB" id="6380971at2759"/>
<dbReference type="PROSITE" id="PS51257">
    <property type="entry name" value="PROKAR_LIPOPROTEIN"/>
    <property type="match status" value="1"/>
</dbReference>
<dbReference type="SMART" id="SM00700">
    <property type="entry name" value="JHBP"/>
    <property type="match status" value="1"/>
</dbReference>
<reference evidence="2" key="1">
    <citation type="journal article" date="2016" name="Sci. Rep.">
        <title>Molecular characterization of firefly nuptial gifts: a multi-omics approach sheds light on postcopulatory sexual selection.</title>
        <authorList>
            <person name="Al-Wathiqui N."/>
            <person name="Fallon T.R."/>
            <person name="South A."/>
            <person name="Weng J.K."/>
            <person name="Lewis S.M."/>
        </authorList>
    </citation>
    <scope>NUCLEOTIDE SEQUENCE</scope>
</reference>
<dbReference type="EMBL" id="GEZM01064485">
    <property type="protein sequence ID" value="JAV68764.1"/>
    <property type="molecule type" value="Transcribed_RNA"/>
</dbReference>
<proteinExistence type="predicted"/>
<protein>
    <recommendedName>
        <fullName evidence="5">Lipid-binding serum glycoprotein N-terminal domain-containing protein</fullName>
    </recommendedName>
</protein>
<dbReference type="AlphaFoldDB" id="A0A1Y1L5A6"/>
<evidence type="ECO:0000313" key="4">
    <source>
        <dbReference type="Proteomes" id="UP000327044"/>
    </source>
</evidence>
<dbReference type="Proteomes" id="UP000327044">
    <property type="component" value="Unassembled WGS sequence"/>
</dbReference>
<sequence>MIMKKKCLISIVVFSFGCLSGISPAPPRFRLFPSVGVALSKFANNTIDVLHGVTGVVQGGLNMGHSILNKIVGDNGTTGEKIIRLLNEFRKYMQAGIPEFGIPILEPLTIERIEINITSKNVGVVTGQMKNVEIRRLSEFNVDYVNWDFKHHLTLNLSFPQIDVEGQYAINARISKLVRVYGKGPFWLKLQGLSLGMIMKMKYDYIHDPPFYVDSMRLGVKLKKLNNNFTNLMDDEKLGRLFNEVISNVTPNALDVLWPDLEPGVSKQVVHIINKKLKIFPLSNLIGRVLNIFNLNQDVINIKL</sequence>
<dbReference type="EMBL" id="VVIM01000002">
    <property type="protein sequence ID" value="KAB0801993.1"/>
    <property type="molecule type" value="Genomic_DNA"/>
</dbReference>
<dbReference type="Gene3D" id="3.15.10.30">
    <property type="entry name" value="Haemolymph juvenile hormone binding protein"/>
    <property type="match status" value="1"/>
</dbReference>
<keyword evidence="1" id="KW-0732">Signal</keyword>
<dbReference type="FunCoup" id="A0A1Y1L5A6">
    <property type="interactions" value="13"/>
</dbReference>
<evidence type="ECO:0008006" key="5">
    <source>
        <dbReference type="Google" id="ProtNLM"/>
    </source>
</evidence>
<feature type="signal peptide" evidence="1">
    <location>
        <begin position="1"/>
        <end position="24"/>
    </location>
</feature>
<dbReference type="PANTHER" id="PTHR11008:SF9">
    <property type="entry name" value="PROTEIN TAKEOUT-LIKE PROTEIN"/>
    <property type="match status" value="1"/>
</dbReference>
<reference evidence="3" key="3">
    <citation type="submission" date="2019-08" db="EMBL/GenBank/DDBJ databases">
        <authorList>
            <consortium name="Photinus pyralis genome working group"/>
            <person name="Fallon T.R."/>
            <person name="Sander Lower S.E."/>
            <person name="Weng J.-K."/>
        </authorList>
    </citation>
    <scope>NUCLEOTIDE SEQUENCE</scope>
    <source>
        <strain evidence="3">1611_PpyrPB1</strain>
        <tissue evidence="3">Whole body</tissue>
    </source>
</reference>
<evidence type="ECO:0000313" key="3">
    <source>
        <dbReference type="EMBL" id="KAB0801993.1"/>
    </source>
</evidence>
<dbReference type="InterPro" id="IPR010562">
    <property type="entry name" value="Haemolymph_juvenile_hormone-bd"/>
</dbReference>
<gene>
    <name evidence="3" type="ORF">PPYR_04179</name>
</gene>
<reference evidence="3 4" key="2">
    <citation type="journal article" date="2018" name="Elife">
        <title>Firefly genomes illuminate parallel origins of bioluminescence in beetles.</title>
        <authorList>
            <person name="Fallon T.R."/>
            <person name="Lower S.E."/>
            <person name="Chang C.H."/>
            <person name="Bessho-Uehara M."/>
            <person name="Martin G.J."/>
            <person name="Bewick A.J."/>
            <person name="Behringer M."/>
            <person name="Debat H.J."/>
            <person name="Wong I."/>
            <person name="Day J.C."/>
            <person name="Suvorov A."/>
            <person name="Silva C.J."/>
            <person name="Stanger-Hall K.F."/>
            <person name="Hall D.W."/>
            <person name="Schmitz R.J."/>
            <person name="Nelson D.R."/>
            <person name="Lewis S.M."/>
            <person name="Shigenobu S."/>
            <person name="Bybee S.M."/>
            <person name="Larracuente A.M."/>
            <person name="Oba Y."/>
            <person name="Weng J.K."/>
        </authorList>
    </citation>
    <scope>NUCLEOTIDE SEQUENCE [LARGE SCALE GENOMIC DNA]</scope>
    <source>
        <strain evidence="3">1611_PpyrPB1</strain>
        <tissue evidence="3">Whole body</tissue>
    </source>
</reference>
<keyword evidence="4" id="KW-1185">Reference proteome</keyword>